<dbReference type="Proteomes" id="UP000244930">
    <property type="component" value="Chromosome"/>
</dbReference>
<keyword evidence="3" id="KW-1185">Reference proteome</keyword>
<dbReference type="AlphaFoldDB" id="A0A2U8GLN5"/>
<dbReference type="PANTHER" id="PTHR33525">
    <property type="match status" value="1"/>
</dbReference>
<dbReference type="KEGG" id="acom:CEW83_01635"/>
<reference evidence="2 3" key="1">
    <citation type="submission" date="2017-06" db="EMBL/GenBank/DDBJ databases">
        <title>Azoarcus.</title>
        <authorList>
            <person name="Woo J.-H."/>
            <person name="Kim H.-S."/>
        </authorList>
    </citation>
    <scope>NUCLEOTIDE SEQUENCE [LARGE SCALE GENOMIC DNA]</scope>
    <source>
        <strain evidence="2 3">TSPY31</strain>
    </source>
</reference>
<gene>
    <name evidence="2" type="ORF">CEW83_01635</name>
</gene>
<dbReference type="GO" id="GO:0016301">
    <property type="term" value="F:kinase activity"/>
    <property type="evidence" value="ECO:0007669"/>
    <property type="project" value="UniProtKB-KW"/>
</dbReference>
<sequence length="286" mass="31320">MNEFEQQARAFTDTINAELNDGRLVFPVSMEVTLRIKRLADDPDSSLDEIVAVVQAEPVLAAKTIRMANTVALNPYGALVDSVGVAVRRIGLSSLRSLAFAVASEQLAGDHRSPNMRTLAQGLWMRSLDVASWCFALARRTQASNPDTALMAGMLTQIGQFFLIARASDYPAMERNIDRFAELVDRLHVEVGRAVLDVFDVPESILDGLDAEDGYTGAWPPADLHHIVQIASMVSEFPDPFDGLLGRHPQRGPATTDGFGIDPAELQSLLHDSQDERRQILDAVRA</sequence>
<dbReference type="InterPro" id="IPR013976">
    <property type="entry name" value="HDOD"/>
</dbReference>
<dbReference type="Pfam" id="PF08668">
    <property type="entry name" value="HDOD"/>
    <property type="match status" value="1"/>
</dbReference>
<dbReference type="InterPro" id="IPR052340">
    <property type="entry name" value="RNase_Y/CdgJ"/>
</dbReference>
<evidence type="ECO:0000259" key="1">
    <source>
        <dbReference type="PROSITE" id="PS51833"/>
    </source>
</evidence>
<keyword evidence="2" id="KW-0418">Kinase</keyword>
<protein>
    <submittedName>
        <fullName evidence="2">Histidine kinase</fullName>
    </submittedName>
</protein>
<organism evidence="2 3">
    <name type="scientific">Parazoarcus communis</name>
    <dbReference type="NCBI Taxonomy" id="41977"/>
    <lineage>
        <taxon>Bacteria</taxon>
        <taxon>Pseudomonadati</taxon>
        <taxon>Pseudomonadota</taxon>
        <taxon>Betaproteobacteria</taxon>
        <taxon>Rhodocyclales</taxon>
        <taxon>Zoogloeaceae</taxon>
        <taxon>Parazoarcus</taxon>
    </lineage>
</organism>
<name>A0A2U8GLN5_9RHOO</name>
<dbReference type="Gene3D" id="1.10.3210.10">
    <property type="entry name" value="Hypothetical protein af1432"/>
    <property type="match status" value="1"/>
</dbReference>
<evidence type="ECO:0000313" key="3">
    <source>
        <dbReference type="Proteomes" id="UP000244930"/>
    </source>
</evidence>
<dbReference type="PANTHER" id="PTHR33525:SF3">
    <property type="entry name" value="RIBONUCLEASE Y"/>
    <property type="match status" value="1"/>
</dbReference>
<dbReference type="PROSITE" id="PS51833">
    <property type="entry name" value="HDOD"/>
    <property type="match status" value="1"/>
</dbReference>
<accession>A0A2U8GLN5</accession>
<keyword evidence="2" id="KW-0808">Transferase</keyword>
<dbReference type="RefSeq" id="WP_108947791.1">
    <property type="nucleotide sequence ID" value="NZ_CP022187.1"/>
</dbReference>
<proteinExistence type="predicted"/>
<dbReference type="EMBL" id="CP022187">
    <property type="protein sequence ID" value="AWI74083.1"/>
    <property type="molecule type" value="Genomic_DNA"/>
</dbReference>
<feature type="domain" description="HDOD" evidence="1">
    <location>
        <begin position="26"/>
        <end position="215"/>
    </location>
</feature>
<dbReference type="SUPFAM" id="SSF109604">
    <property type="entry name" value="HD-domain/PDEase-like"/>
    <property type="match status" value="1"/>
</dbReference>
<evidence type="ECO:0000313" key="2">
    <source>
        <dbReference type="EMBL" id="AWI74083.1"/>
    </source>
</evidence>